<gene>
    <name evidence="8 10" type="primary">xylB</name>
    <name evidence="13" type="ORF">MAE02_33840</name>
</gene>
<dbReference type="AlphaFoldDB" id="A0A512BUP2"/>
<comment type="function">
    <text evidence="8">Catalyzes the phosphorylation of D-xylulose to D-xylulose 5-phosphate.</text>
</comment>
<dbReference type="InterPro" id="IPR018484">
    <property type="entry name" value="FGGY_N"/>
</dbReference>
<dbReference type="InterPro" id="IPR018485">
    <property type="entry name" value="FGGY_C"/>
</dbReference>
<keyword evidence="4 8" id="KW-0547">Nucleotide-binding</keyword>
<comment type="similarity">
    <text evidence="1 8 9">Belongs to the FGGY kinase family.</text>
</comment>
<feature type="site" description="Important for activity" evidence="8">
    <location>
        <position position="8"/>
    </location>
</feature>
<dbReference type="InterPro" id="IPR006000">
    <property type="entry name" value="Xylulokinase"/>
</dbReference>
<evidence type="ECO:0000313" key="14">
    <source>
        <dbReference type="Proteomes" id="UP000321085"/>
    </source>
</evidence>
<dbReference type="EC" id="2.7.1.17" evidence="8 10"/>
<organism evidence="13 14">
    <name type="scientific">Microvirga aerophila</name>
    <dbReference type="NCBI Taxonomy" id="670291"/>
    <lineage>
        <taxon>Bacteria</taxon>
        <taxon>Pseudomonadati</taxon>
        <taxon>Pseudomonadota</taxon>
        <taxon>Alphaproteobacteria</taxon>
        <taxon>Hyphomicrobiales</taxon>
        <taxon>Methylobacteriaceae</taxon>
        <taxon>Microvirga</taxon>
    </lineage>
</organism>
<dbReference type="InterPro" id="IPR043129">
    <property type="entry name" value="ATPase_NBD"/>
</dbReference>
<dbReference type="GO" id="GO:0004856">
    <property type="term" value="F:D-xylulokinase activity"/>
    <property type="evidence" value="ECO:0007669"/>
    <property type="project" value="UniProtKB-UniRule"/>
</dbReference>
<dbReference type="PROSITE" id="PS00445">
    <property type="entry name" value="FGGY_KINASES_2"/>
    <property type="match status" value="1"/>
</dbReference>
<dbReference type="OrthoDB" id="9805576at2"/>
<keyword evidence="7 8" id="KW-0119">Carbohydrate metabolism</keyword>
<dbReference type="Proteomes" id="UP000321085">
    <property type="component" value="Unassembled WGS sequence"/>
</dbReference>
<sequence length="492" mass="52218">MTTYLGIDVGTSAIKAVLVDERQAVLAESSVALSVSRPQPLWSEQEPEAWWAAVEGAVTALRKRAPAPFAAVLGIGLSGQMHGAVVLGDRDQPLCPAILWNDGRSFREAAELNETHPQLSHVTGVLPMPGFTAPKLLWLARHRPEIVEAVRTIMLPKDYVRLKLTGEKVTEMSDAAGTWWLDEARRDWSDDALAATGLDRSRMPRLCEGSDPSGTLRPEIAQAWGLSGRVVVAGGAGDAAAGAVGLGAVDHGAAFLSLGTSGQLFVTTSQFRAAPETLIHAFSHAVPGRWFQMAAMLNAASCLAWAAELLGGDIASLLQEAENRFDQPASCLFLPYLMGERTPHNDPHARGVFFGMTPRVGRAELVQSVLEGVAFSFADAKESLEMAGTSVSQASVIGGGSRSGLWTRILASALNIPLTRYAGSDKGPAFGAARLARLAVTGEAVEAVCTAPPVQDVVAPDPRLVEAYGPRIKAFRRLYQALKPEFELGSGA</sequence>
<evidence type="ECO:0000256" key="7">
    <source>
        <dbReference type="ARBA" id="ARBA00023277"/>
    </source>
</evidence>
<dbReference type="CDD" id="cd07808">
    <property type="entry name" value="ASKHA_NBD_FGGY_EcXK-like"/>
    <property type="match status" value="1"/>
</dbReference>
<keyword evidence="14" id="KW-1185">Reference proteome</keyword>
<accession>A0A512BUP2</accession>
<dbReference type="InterPro" id="IPR018483">
    <property type="entry name" value="Carb_kinase_FGGY_CS"/>
</dbReference>
<dbReference type="Pfam" id="PF00370">
    <property type="entry name" value="FGGY_N"/>
    <property type="match status" value="1"/>
</dbReference>
<dbReference type="InterPro" id="IPR000577">
    <property type="entry name" value="Carb_kinase_FGGY"/>
</dbReference>
<evidence type="ECO:0000256" key="4">
    <source>
        <dbReference type="ARBA" id="ARBA00022741"/>
    </source>
</evidence>
<evidence type="ECO:0000256" key="10">
    <source>
        <dbReference type="RuleBase" id="RU364073"/>
    </source>
</evidence>
<feature type="binding site" evidence="8">
    <location>
        <begin position="81"/>
        <end position="82"/>
    </location>
    <ligand>
        <name>substrate</name>
    </ligand>
</feature>
<evidence type="ECO:0000256" key="2">
    <source>
        <dbReference type="ARBA" id="ARBA00022629"/>
    </source>
</evidence>
<feature type="domain" description="Carbohydrate kinase FGGY N-terminal" evidence="11">
    <location>
        <begin position="4"/>
        <end position="245"/>
    </location>
</feature>
<evidence type="ECO:0000256" key="9">
    <source>
        <dbReference type="RuleBase" id="RU003733"/>
    </source>
</evidence>
<evidence type="ECO:0000256" key="3">
    <source>
        <dbReference type="ARBA" id="ARBA00022679"/>
    </source>
</evidence>
<dbReference type="PANTHER" id="PTHR43095">
    <property type="entry name" value="SUGAR KINASE"/>
    <property type="match status" value="1"/>
</dbReference>
<keyword evidence="3 8" id="KW-0808">Transferase</keyword>
<dbReference type="GO" id="GO:0042732">
    <property type="term" value="P:D-xylose metabolic process"/>
    <property type="evidence" value="ECO:0007669"/>
    <property type="project" value="UniProtKB-KW"/>
</dbReference>
<evidence type="ECO:0000256" key="1">
    <source>
        <dbReference type="ARBA" id="ARBA00009156"/>
    </source>
</evidence>
<dbReference type="RefSeq" id="WP_114187789.1">
    <property type="nucleotide sequence ID" value="NZ_BJYU01000046.1"/>
</dbReference>
<proteinExistence type="inferred from homology"/>
<dbReference type="PANTHER" id="PTHR43095:SF6">
    <property type="entry name" value="XYLULOSE KINASE"/>
    <property type="match status" value="1"/>
</dbReference>
<evidence type="ECO:0000256" key="5">
    <source>
        <dbReference type="ARBA" id="ARBA00022777"/>
    </source>
</evidence>
<keyword evidence="6 8" id="KW-0067">ATP-binding</keyword>
<dbReference type="EMBL" id="BJYU01000046">
    <property type="protein sequence ID" value="GEO15688.1"/>
    <property type="molecule type" value="Genomic_DNA"/>
</dbReference>
<dbReference type="HAMAP" id="MF_02220">
    <property type="entry name" value="XylB"/>
    <property type="match status" value="1"/>
</dbReference>
<dbReference type="PROSITE" id="PS00933">
    <property type="entry name" value="FGGY_KINASES_1"/>
    <property type="match status" value="1"/>
</dbReference>
<name>A0A512BUP2_9HYPH</name>
<evidence type="ECO:0000313" key="13">
    <source>
        <dbReference type="EMBL" id="GEO15688.1"/>
    </source>
</evidence>
<dbReference type="NCBIfam" id="TIGR01312">
    <property type="entry name" value="XylB"/>
    <property type="match status" value="1"/>
</dbReference>
<dbReference type="PIRSF" id="PIRSF000538">
    <property type="entry name" value="GlpK"/>
    <property type="match status" value="1"/>
</dbReference>
<dbReference type="InterPro" id="IPR050406">
    <property type="entry name" value="FGGY_Carb_Kinase"/>
</dbReference>
<keyword evidence="2 8" id="KW-0859">Xylose metabolism</keyword>
<comment type="catalytic activity">
    <reaction evidence="8 10">
        <text>D-xylulose + ATP = D-xylulose 5-phosphate + ADP + H(+)</text>
        <dbReference type="Rhea" id="RHEA:10964"/>
        <dbReference type="ChEBI" id="CHEBI:15378"/>
        <dbReference type="ChEBI" id="CHEBI:17140"/>
        <dbReference type="ChEBI" id="CHEBI:30616"/>
        <dbReference type="ChEBI" id="CHEBI:57737"/>
        <dbReference type="ChEBI" id="CHEBI:456216"/>
        <dbReference type="EC" id="2.7.1.17"/>
    </reaction>
</comment>
<evidence type="ECO:0000259" key="12">
    <source>
        <dbReference type="Pfam" id="PF02782"/>
    </source>
</evidence>
<dbReference type="GO" id="GO:0005524">
    <property type="term" value="F:ATP binding"/>
    <property type="evidence" value="ECO:0007669"/>
    <property type="project" value="UniProtKB-UniRule"/>
</dbReference>
<evidence type="ECO:0000259" key="11">
    <source>
        <dbReference type="Pfam" id="PF00370"/>
    </source>
</evidence>
<protein>
    <recommendedName>
        <fullName evidence="8 10">Xylulose kinase</fullName>
        <shortName evidence="8 10">Xylulokinase</shortName>
        <ecNumber evidence="8 10">2.7.1.17</ecNumber>
    </recommendedName>
</protein>
<dbReference type="SUPFAM" id="SSF53067">
    <property type="entry name" value="Actin-like ATPase domain"/>
    <property type="match status" value="2"/>
</dbReference>
<dbReference type="Pfam" id="PF02782">
    <property type="entry name" value="FGGY_C"/>
    <property type="match status" value="1"/>
</dbReference>
<feature type="domain" description="Carbohydrate kinase FGGY C-terminal" evidence="12">
    <location>
        <begin position="255"/>
        <end position="439"/>
    </location>
</feature>
<evidence type="ECO:0000256" key="6">
    <source>
        <dbReference type="ARBA" id="ARBA00022840"/>
    </source>
</evidence>
<comment type="caution">
    <text evidence="13">The sequence shown here is derived from an EMBL/GenBank/DDBJ whole genome shotgun (WGS) entry which is preliminary data.</text>
</comment>
<dbReference type="GO" id="GO:0005998">
    <property type="term" value="P:xylulose catabolic process"/>
    <property type="evidence" value="ECO:0007669"/>
    <property type="project" value="UniProtKB-UniRule"/>
</dbReference>
<keyword evidence="5 8" id="KW-0418">Kinase</keyword>
<feature type="active site" description="Proton acceptor" evidence="8">
    <location>
        <position position="238"/>
    </location>
</feature>
<reference evidence="13 14" key="1">
    <citation type="submission" date="2019-07" db="EMBL/GenBank/DDBJ databases">
        <title>Whole genome shotgun sequence of Microvirga aerophila NBRC 106136.</title>
        <authorList>
            <person name="Hosoyama A."/>
            <person name="Uohara A."/>
            <person name="Ohji S."/>
            <person name="Ichikawa N."/>
        </authorList>
    </citation>
    <scope>NUCLEOTIDE SEQUENCE [LARGE SCALE GENOMIC DNA]</scope>
    <source>
        <strain evidence="13 14">NBRC 106136</strain>
    </source>
</reference>
<evidence type="ECO:0000256" key="8">
    <source>
        <dbReference type="HAMAP-Rule" id="MF_02220"/>
    </source>
</evidence>
<dbReference type="Gene3D" id="3.30.420.40">
    <property type="match status" value="2"/>
</dbReference>